<organism evidence="2 3">
    <name type="scientific">Trichogramma brassicae</name>
    <dbReference type="NCBI Taxonomy" id="86971"/>
    <lineage>
        <taxon>Eukaryota</taxon>
        <taxon>Metazoa</taxon>
        <taxon>Ecdysozoa</taxon>
        <taxon>Arthropoda</taxon>
        <taxon>Hexapoda</taxon>
        <taxon>Insecta</taxon>
        <taxon>Pterygota</taxon>
        <taxon>Neoptera</taxon>
        <taxon>Endopterygota</taxon>
        <taxon>Hymenoptera</taxon>
        <taxon>Apocrita</taxon>
        <taxon>Proctotrupomorpha</taxon>
        <taxon>Chalcidoidea</taxon>
        <taxon>Trichogrammatidae</taxon>
        <taxon>Trichogramma</taxon>
    </lineage>
</organism>
<dbReference type="Proteomes" id="UP000479190">
    <property type="component" value="Unassembled WGS sequence"/>
</dbReference>
<evidence type="ECO:0000313" key="3">
    <source>
        <dbReference type="Proteomes" id="UP000479190"/>
    </source>
</evidence>
<accession>A0A6H5IHK6</accession>
<keyword evidence="3" id="KW-1185">Reference proteome</keyword>
<reference evidence="2 3" key="1">
    <citation type="submission" date="2020-02" db="EMBL/GenBank/DDBJ databases">
        <authorList>
            <person name="Ferguson B K."/>
        </authorList>
    </citation>
    <scope>NUCLEOTIDE SEQUENCE [LARGE SCALE GENOMIC DNA]</scope>
</reference>
<dbReference type="EMBL" id="CADCXV010000738">
    <property type="protein sequence ID" value="CAB0034241.1"/>
    <property type="molecule type" value="Genomic_DNA"/>
</dbReference>
<dbReference type="PANTHER" id="PTHR14490:SF5">
    <property type="entry name" value="PROTEIN KRI1 HOMOLOG"/>
    <property type="match status" value="1"/>
</dbReference>
<feature type="compositionally biased region" description="Basic and acidic residues" evidence="1">
    <location>
        <begin position="70"/>
        <end position="79"/>
    </location>
</feature>
<protein>
    <submittedName>
        <fullName evidence="2">Uncharacterized protein</fullName>
    </submittedName>
</protein>
<sequence length="278" mass="31775">MPKLFDDQDSSGAEEELKINEEYDKNYAIRRKKEEIQKYHEECEQAVDKSKKKKKKEKPMNLREYNNKLLVEKEGKLSDSEDEDKEKKKHKNIPYVQQIATIQESIGKALQEIDENDDGDEIIKQKINSEGDIKEVKHKLQVLTRRPSHLRVMDLAQTFSGDSGQLENMPCYVRLYSHVRSHVRENRVSGYTKKTERSIQMNISATSGSGRVTGSTIAYSSQTARPVLVTLSPRESTGSTSPTSLSKDSAGFIVSGFRSHLKNEFESWQVPSITKFEL</sequence>
<dbReference type="OrthoDB" id="10252032at2759"/>
<dbReference type="AlphaFoldDB" id="A0A6H5IHK6"/>
<dbReference type="GO" id="GO:0030686">
    <property type="term" value="C:90S preribosome"/>
    <property type="evidence" value="ECO:0007669"/>
    <property type="project" value="TreeGrafter"/>
</dbReference>
<dbReference type="PANTHER" id="PTHR14490">
    <property type="entry name" value="ZINC FINGER, ZZ TYPE"/>
    <property type="match status" value="1"/>
</dbReference>
<dbReference type="InterPro" id="IPR018034">
    <property type="entry name" value="Kri1"/>
</dbReference>
<dbReference type="GO" id="GO:0000447">
    <property type="term" value="P:endonucleolytic cleavage in ITS1 to separate SSU-rRNA from 5.8S rRNA and LSU-rRNA from tricistronic rRNA transcript (SSU-rRNA, 5.8S rRNA, LSU-rRNA)"/>
    <property type="evidence" value="ECO:0007669"/>
    <property type="project" value="TreeGrafter"/>
</dbReference>
<evidence type="ECO:0000256" key="1">
    <source>
        <dbReference type="SAM" id="MobiDB-lite"/>
    </source>
</evidence>
<name>A0A6H5IHK6_9HYME</name>
<dbReference type="GO" id="GO:0005730">
    <property type="term" value="C:nucleolus"/>
    <property type="evidence" value="ECO:0007669"/>
    <property type="project" value="TreeGrafter"/>
</dbReference>
<proteinExistence type="predicted"/>
<gene>
    <name evidence="2" type="ORF">TBRA_LOCUS6139</name>
</gene>
<evidence type="ECO:0000313" key="2">
    <source>
        <dbReference type="EMBL" id="CAB0034241.1"/>
    </source>
</evidence>
<feature type="region of interest" description="Disordered" evidence="1">
    <location>
        <begin position="41"/>
        <end position="90"/>
    </location>
</feature>